<dbReference type="AlphaFoldDB" id="A0A0A7PHN3"/>
<name>A0A0A7PHN3_9SPHN</name>
<protein>
    <recommendedName>
        <fullName evidence="3">Ribbon-helix-helix protein CopG domain-containing protein</fullName>
    </recommendedName>
</protein>
<organism evidence="1 2">
    <name type="scientific">Sphingopyxis fribergensis</name>
    <dbReference type="NCBI Taxonomy" id="1515612"/>
    <lineage>
        <taxon>Bacteria</taxon>
        <taxon>Pseudomonadati</taxon>
        <taxon>Pseudomonadota</taxon>
        <taxon>Alphaproteobacteria</taxon>
        <taxon>Sphingomonadales</taxon>
        <taxon>Sphingomonadaceae</taxon>
        <taxon>Sphingopyxis</taxon>
    </lineage>
</organism>
<reference evidence="1 2" key="1">
    <citation type="journal article" date="2015" name="Int. J. Syst. Evol. Microbiol.">
        <title>Description of Sphingopyxis fribergensis sp. nov. - a soil bacterium with the ability to degrade styrene and phenylacetic acid.</title>
        <authorList>
            <person name="Oelschlagel M."/>
            <person name="Ruckert C."/>
            <person name="Kalinowski J."/>
            <person name="Schmidt G."/>
            <person name="Schlomann M."/>
            <person name="Tischler D."/>
        </authorList>
    </citation>
    <scope>NUCLEOTIDE SEQUENCE [LARGE SCALE GENOMIC DNA]</scope>
    <source>
        <strain evidence="1 2">Kp5.2</strain>
    </source>
</reference>
<dbReference type="KEGG" id="sphk:SKP52_02635"/>
<dbReference type="STRING" id="1515612.SKP52_02635"/>
<dbReference type="HOGENOM" id="CLU_2828989_0_0_5"/>
<dbReference type="EMBL" id="CP009122">
    <property type="protein sequence ID" value="AJA07462.1"/>
    <property type="molecule type" value="Genomic_DNA"/>
</dbReference>
<proteinExistence type="predicted"/>
<evidence type="ECO:0000313" key="2">
    <source>
        <dbReference type="Proteomes" id="UP000030907"/>
    </source>
</evidence>
<gene>
    <name evidence="1" type="ORF">SKP52_02635</name>
</gene>
<keyword evidence="2" id="KW-1185">Reference proteome</keyword>
<dbReference type="Proteomes" id="UP000030907">
    <property type="component" value="Chromosome"/>
</dbReference>
<evidence type="ECO:0000313" key="1">
    <source>
        <dbReference type="EMBL" id="AJA07462.1"/>
    </source>
</evidence>
<sequence>MPAANGLVTQRAMGRPPLHMIRIPIRVAPEAVEAIDEKVGTYGRAKFIREAIDEKLDREKPVKGPK</sequence>
<accession>A0A0A7PHN3</accession>
<evidence type="ECO:0008006" key="3">
    <source>
        <dbReference type="Google" id="ProtNLM"/>
    </source>
</evidence>